<dbReference type="EMBL" id="CAQQ02115093">
    <property type="status" value="NOT_ANNOTATED_CDS"/>
    <property type="molecule type" value="Genomic_DNA"/>
</dbReference>
<accession>T1GDC2</accession>
<dbReference type="Proteomes" id="UP000015102">
    <property type="component" value="Unassembled WGS sequence"/>
</dbReference>
<name>T1GDC2_MEGSC</name>
<dbReference type="OMA" id="CPICCAN"/>
<dbReference type="STRING" id="36166.T1GDC2"/>
<dbReference type="EMBL" id="CAQQ02115095">
    <property type="status" value="NOT_ANNOTATED_CDS"/>
    <property type="molecule type" value="Genomic_DNA"/>
</dbReference>
<dbReference type="HOGENOM" id="CLU_630536_0_0_1"/>
<dbReference type="EnsemblMetazoa" id="MESCA001306-RA">
    <property type="protein sequence ID" value="MESCA001306-PA"/>
    <property type="gene ID" value="MESCA001306"/>
</dbReference>
<reference evidence="1" key="2">
    <citation type="submission" date="2015-06" db="UniProtKB">
        <authorList>
            <consortium name="EnsemblMetazoa"/>
        </authorList>
    </citation>
    <scope>IDENTIFICATION</scope>
</reference>
<organism evidence="1 2">
    <name type="scientific">Megaselia scalaris</name>
    <name type="common">Humpbacked fly</name>
    <name type="synonym">Phora scalaris</name>
    <dbReference type="NCBI Taxonomy" id="36166"/>
    <lineage>
        <taxon>Eukaryota</taxon>
        <taxon>Metazoa</taxon>
        <taxon>Ecdysozoa</taxon>
        <taxon>Arthropoda</taxon>
        <taxon>Hexapoda</taxon>
        <taxon>Insecta</taxon>
        <taxon>Pterygota</taxon>
        <taxon>Neoptera</taxon>
        <taxon>Endopterygota</taxon>
        <taxon>Diptera</taxon>
        <taxon>Brachycera</taxon>
        <taxon>Muscomorpha</taxon>
        <taxon>Platypezoidea</taxon>
        <taxon>Phoridae</taxon>
        <taxon>Megaseliini</taxon>
        <taxon>Megaselia</taxon>
    </lineage>
</organism>
<reference evidence="2" key="1">
    <citation type="submission" date="2013-02" db="EMBL/GenBank/DDBJ databases">
        <authorList>
            <person name="Hughes D."/>
        </authorList>
    </citation>
    <scope>NUCLEOTIDE SEQUENCE</scope>
    <source>
        <strain>Durham</strain>
        <strain evidence="2">NC isolate 2 -- Noor lab</strain>
    </source>
</reference>
<dbReference type="EMBL" id="CAQQ02115094">
    <property type="status" value="NOT_ANNOTATED_CDS"/>
    <property type="molecule type" value="Genomic_DNA"/>
</dbReference>
<protein>
    <submittedName>
        <fullName evidence="1">Uncharacterized protein</fullName>
    </submittedName>
</protein>
<evidence type="ECO:0000313" key="1">
    <source>
        <dbReference type="EnsemblMetazoa" id="MESCA001306-PA"/>
    </source>
</evidence>
<evidence type="ECO:0000313" key="2">
    <source>
        <dbReference type="Proteomes" id="UP000015102"/>
    </source>
</evidence>
<dbReference type="AlphaFoldDB" id="T1GDC2"/>
<proteinExistence type="predicted"/>
<sequence>MLIIFSHFPHTSDAVVHYIKTKAPNSDITTVASTIYEFVKQYKLRWKKSNFRLEYFKKHNFSWLSKVLIIEDKLVLNTESELNIDTINNNFALPNSNMPSTSNYRVLDQIPSVEEIQFSQDLLPSYKKITEAKNRACPPIVSSEQGCWVEIQTMLDETTARLFQSLSPGSYELIWKMGMDSTSGLNSFHQKSNEEINESTLLTISLVPLVLEYMTKQIMWFNPVCGSTRFCRPLEISYTKETKPTIKEKYDFYQSKIKELSSTVIKDSHIKHKIFWTMLDGKCVNCITNVDDKSCSTCGSPISHIQDTNRSFIPVDDNLKFGIPILHSKLNTLRNILEVAYKLPFSDDYRKMQWLKKEAKTKLLKDLDEKVKDNKNRGSNWFKVDKIVQGKGTSNTGNVARKFFSQYEKISEITGKMQVELTAVLPSLYELINIF</sequence>
<keyword evidence="2" id="KW-1185">Reference proteome</keyword>